<evidence type="ECO:0008006" key="3">
    <source>
        <dbReference type="Google" id="ProtNLM"/>
    </source>
</evidence>
<dbReference type="InterPro" id="IPR036249">
    <property type="entry name" value="Thioredoxin-like_sf"/>
</dbReference>
<name>A0A1Q9DS34_SYMMI</name>
<comment type="caution">
    <text evidence="1">The sequence shown here is derived from an EMBL/GenBank/DDBJ whole genome shotgun (WGS) entry which is preliminary data.</text>
</comment>
<dbReference type="EMBL" id="LSRX01000412">
    <property type="protein sequence ID" value="OLP97997.1"/>
    <property type="molecule type" value="Genomic_DNA"/>
</dbReference>
<keyword evidence="2" id="KW-1185">Reference proteome</keyword>
<gene>
    <name evidence="1" type="ORF">AK812_SmicGene19603</name>
</gene>
<reference evidence="1 2" key="1">
    <citation type="submission" date="2016-02" db="EMBL/GenBank/DDBJ databases">
        <title>Genome analysis of coral dinoflagellate symbionts highlights evolutionary adaptations to a symbiotic lifestyle.</title>
        <authorList>
            <person name="Aranda M."/>
            <person name="Li Y."/>
            <person name="Liew Y.J."/>
            <person name="Baumgarten S."/>
            <person name="Simakov O."/>
            <person name="Wilson M."/>
            <person name="Piel J."/>
            <person name="Ashoor H."/>
            <person name="Bougouffa S."/>
            <person name="Bajic V.B."/>
            <person name="Ryu T."/>
            <person name="Ravasi T."/>
            <person name="Bayer T."/>
            <person name="Micklem G."/>
            <person name="Kim H."/>
            <person name="Bhak J."/>
            <person name="Lajeunesse T.C."/>
            <person name="Voolstra C.R."/>
        </authorList>
    </citation>
    <scope>NUCLEOTIDE SEQUENCE [LARGE SCALE GENOMIC DNA]</scope>
    <source>
        <strain evidence="1 2">CCMP2467</strain>
    </source>
</reference>
<protein>
    <recommendedName>
        <fullName evidence="3">Thioredoxin-like fold domain-containing protein</fullName>
    </recommendedName>
</protein>
<dbReference type="AlphaFoldDB" id="A0A1Q9DS34"/>
<evidence type="ECO:0000313" key="1">
    <source>
        <dbReference type="EMBL" id="OLP97997.1"/>
    </source>
</evidence>
<dbReference type="Proteomes" id="UP000186817">
    <property type="component" value="Unassembled WGS sequence"/>
</dbReference>
<sequence>MNSLAETHGDNAIFLLVNVRTLADAKKYKEDKKLHSDKMIHCAARPPAEYGLKYIPHKTLIDKSGKVVKNFDGVNLASDVAGLV</sequence>
<organism evidence="1 2">
    <name type="scientific">Symbiodinium microadriaticum</name>
    <name type="common">Dinoflagellate</name>
    <name type="synonym">Zooxanthella microadriatica</name>
    <dbReference type="NCBI Taxonomy" id="2951"/>
    <lineage>
        <taxon>Eukaryota</taxon>
        <taxon>Sar</taxon>
        <taxon>Alveolata</taxon>
        <taxon>Dinophyceae</taxon>
        <taxon>Suessiales</taxon>
        <taxon>Symbiodiniaceae</taxon>
        <taxon>Symbiodinium</taxon>
    </lineage>
</organism>
<accession>A0A1Q9DS34</accession>
<dbReference type="Gene3D" id="3.40.30.10">
    <property type="entry name" value="Glutaredoxin"/>
    <property type="match status" value="1"/>
</dbReference>
<dbReference type="OrthoDB" id="429502at2759"/>
<evidence type="ECO:0000313" key="2">
    <source>
        <dbReference type="Proteomes" id="UP000186817"/>
    </source>
</evidence>
<proteinExistence type="predicted"/>
<dbReference type="SUPFAM" id="SSF52833">
    <property type="entry name" value="Thioredoxin-like"/>
    <property type="match status" value="1"/>
</dbReference>